<dbReference type="Proteomes" id="UP000294530">
    <property type="component" value="Unassembled WGS sequence"/>
</dbReference>
<evidence type="ECO:0000313" key="1">
    <source>
        <dbReference type="EMBL" id="TDH65269.1"/>
    </source>
</evidence>
<sequence length="70" mass="8050">MEEVAPKKGEELVKRLDEISKIRTIAFFESNQNTELIKSLDRMSIRINLCGFENCCVGFTLAPKSNWQKT</sequence>
<proteinExistence type="predicted"/>
<comment type="caution">
    <text evidence="1">The sequence shown here is derived from an EMBL/GenBank/DDBJ whole genome shotgun (WGS) entry which is preliminary data.</text>
</comment>
<reference evidence="1 2" key="1">
    <citation type="journal article" date="2021" name="Genome Biol.">
        <title>AFLAP: assembly-free linkage analysis pipeline using k-mers from genome sequencing data.</title>
        <authorList>
            <person name="Fletcher K."/>
            <person name="Zhang L."/>
            <person name="Gil J."/>
            <person name="Han R."/>
            <person name="Cavanaugh K."/>
            <person name="Michelmore R."/>
        </authorList>
    </citation>
    <scope>NUCLEOTIDE SEQUENCE [LARGE SCALE GENOMIC DNA]</scope>
    <source>
        <strain evidence="1 2">SF5</strain>
    </source>
</reference>
<dbReference type="RefSeq" id="XP_067814768.1">
    <property type="nucleotide sequence ID" value="XM_067958370.1"/>
</dbReference>
<gene>
    <name evidence="1" type="ORF">CCR75_000262</name>
</gene>
<dbReference type="KEGG" id="blac:94344041"/>
<evidence type="ECO:0000313" key="2">
    <source>
        <dbReference type="Proteomes" id="UP000294530"/>
    </source>
</evidence>
<accession>A0A976FF86</accession>
<dbReference type="AlphaFoldDB" id="A0A976FF86"/>
<name>A0A976FF86_BRELC</name>
<keyword evidence="2" id="KW-1185">Reference proteome</keyword>
<protein>
    <submittedName>
        <fullName evidence="1">Uncharacterized protein</fullName>
    </submittedName>
</protein>
<organism evidence="1 2">
    <name type="scientific">Bremia lactucae</name>
    <name type="common">Lettuce downy mildew</name>
    <dbReference type="NCBI Taxonomy" id="4779"/>
    <lineage>
        <taxon>Eukaryota</taxon>
        <taxon>Sar</taxon>
        <taxon>Stramenopiles</taxon>
        <taxon>Oomycota</taxon>
        <taxon>Peronosporomycetes</taxon>
        <taxon>Peronosporales</taxon>
        <taxon>Peronosporaceae</taxon>
        <taxon>Bremia</taxon>
    </lineage>
</organism>
<dbReference type="EMBL" id="SHOA02000002">
    <property type="protein sequence ID" value="TDH65269.1"/>
    <property type="molecule type" value="Genomic_DNA"/>
</dbReference>
<dbReference type="GeneID" id="94344041"/>